<dbReference type="SMART" id="SM00382">
    <property type="entry name" value="AAA"/>
    <property type="match status" value="1"/>
</dbReference>
<keyword evidence="8 9" id="KW-0472">Membrane</keyword>
<comment type="subcellular location">
    <subcellularLocation>
        <location evidence="1">Cell membrane</location>
        <topology evidence="1">Multi-pass membrane protein</topology>
    </subcellularLocation>
</comment>
<dbReference type="PANTHER" id="PTHR42734:SF17">
    <property type="entry name" value="METAL TRANSPORT SYSTEM ATP-BINDING PROTEIN TM_0124-RELATED"/>
    <property type="match status" value="1"/>
</dbReference>
<evidence type="ECO:0000256" key="6">
    <source>
        <dbReference type="ARBA" id="ARBA00022840"/>
    </source>
</evidence>
<name>A0ABN5U0N2_9GAMM</name>
<evidence type="ECO:0000256" key="5">
    <source>
        <dbReference type="ARBA" id="ARBA00022741"/>
    </source>
</evidence>
<dbReference type="SUPFAM" id="SSF52540">
    <property type="entry name" value="P-loop containing nucleoside triphosphate hydrolases"/>
    <property type="match status" value="1"/>
</dbReference>
<dbReference type="PROSITE" id="PS50893">
    <property type="entry name" value="ABC_TRANSPORTER_2"/>
    <property type="match status" value="1"/>
</dbReference>
<dbReference type="InterPro" id="IPR003439">
    <property type="entry name" value="ABC_transporter-like_ATP-bd"/>
</dbReference>
<organism evidence="12 13">
    <name type="scientific">Shewanella khirikhana</name>
    <dbReference type="NCBI Taxonomy" id="1965282"/>
    <lineage>
        <taxon>Bacteria</taxon>
        <taxon>Pseudomonadati</taxon>
        <taxon>Pseudomonadota</taxon>
        <taxon>Gammaproteobacteria</taxon>
        <taxon>Alteromonadales</taxon>
        <taxon>Shewanellaceae</taxon>
        <taxon>Shewanella</taxon>
    </lineage>
</organism>
<evidence type="ECO:0000256" key="7">
    <source>
        <dbReference type="ARBA" id="ARBA00022989"/>
    </source>
</evidence>
<accession>A0ABN5U0N2</accession>
<dbReference type="EMBL" id="CP020373">
    <property type="protein sequence ID" value="AZQ12593.1"/>
    <property type="molecule type" value="Genomic_DNA"/>
</dbReference>
<keyword evidence="5" id="KW-0547">Nucleotide-binding</keyword>
<comment type="similarity">
    <text evidence="2">Belongs to the ABC transporter superfamily.</text>
</comment>
<dbReference type="InterPro" id="IPR003593">
    <property type="entry name" value="AAA+_ATPase"/>
</dbReference>
<sequence>MISKLWALFSEHKKLAMTVILVNALVTLAKTVVDPLVMKILVDDALGQKDLELFLITIGVVIFLSISLRTIMFYVDVSKRKLINMITQSKTRELMTRYFNLPYKEVAEKGEGYFISRVYDEPAQVSEKGTHLAVGLFQNVISFIGAFGICVYLSWEVTMALLFIVPILFVLSRRYGRRIYNQSEQEGERHAEFRDDMVRCLETYKLSNLFDLHRRVTESVIGVMSTFLNTTYERNRTSQVYQTLSNIFLSMAESVVLVVAAAAVFLGTMTVGGLLAYMSGFWKMMNALVALIDKIPEISTLLAYFNRVDQFGGEQQPKALNEICHVNLNQVDLGYNHDKIVENFDLQMQQGERLLIQGGNGTGKSTLLHGISGFLEFNGKSELPDQSRISALLSPMNFFKGSLAEHLELDKRSAAHKAVIENMLFDFGLMDKLDRDPIGFSEGEKRKAQIAICLAKDADLYIFDEPLAAVDVGSKDVVMGWINKMTQGKSLMAVLHGDERFYKMFDRQVCLDAHRAAVA</sequence>
<keyword evidence="6 12" id="KW-0067">ATP-binding</keyword>
<dbReference type="Pfam" id="PF00005">
    <property type="entry name" value="ABC_tran"/>
    <property type="match status" value="1"/>
</dbReference>
<dbReference type="InterPro" id="IPR011527">
    <property type="entry name" value="ABC1_TM_dom"/>
</dbReference>
<dbReference type="Pfam" id="PF00664">
    <property type="entry name" value="ABC_membrane"/>
    <property type="match status" value="1"/>
</dbReference>
<keyword evidence="13" id="KW-1185">Reference proteome</keyword>
<feature type="transmembrane region" description="Helical" evidence="9">
    <location>
        <begin position="53"/>
        <end position="75"/>
    </location>
</feature>
<evidence type="ECO:0000256" key="4">
    <source>
        <dbReference type="ARBA" id="ARBA00022692"/>
    </source>
</evidence>
<gene>
    <name evidence="12" type="primary">msbA_4</name>
    <name evidence="12" type="ORF">STH12_03534</name>
</gene>
<dbReference type="SUPFAM" id="SSF90123">
    <property type="entry name" value="ABC transporter transmembrane region"/>
    <property type="match status" value="1"/>
</dbReference>
<dbReference type="Gene3D" id="1.20.1560.10">
    <property type="entry name" value="ABC transporter type 1, transmembrane domain"/>
    <property type="match status" value="1"/>
</dbReference>
<dbReference type="InterPro" id="IPR050153">
    <property type="entry name" value="Metal_Ion_Import_ABC"/>
</dbReference>
<dbReference type="GO" id="GO:0016787">
    <property type="term" value="F:hydrolase activity"/>
    <property type="evidence" value="ECO:0007669"/>
    <property type="project" value="UniProtKB-KW"/>
</dbReference>
<evidence type="ECO:0000259" key="10">
    <source>
        <dbReference type="PROSITE" id="PS50893"/>
    </source>
</evidence>
<feature type="transmembrane region" description="Helical" evidence="9">
    <location>
        <begin position="255"/>
        <end position="278"/>
    </location>
</feature>
<reference evidence="13" key="1">
    <citation type="submission" date="2017-03" db="EMBL/GenBank/DDBJ databases">
        <title>Full genome sequence of a non-lethal Shewanella isolate that potentiates virulence of Vibio parahaemolyticus causing acute hepatopancreatic necrosis disease (AHPND) in shrimp.</title>
        <authorList>
            <person name="Prachumwat A."/>
            <person name="Sritunyalucksana K."/>
        </authorList>
    </citation>
    <scope>NUCLEOTIDE SEQUENCE [LARGE SCALE GENOMIC DNA]</scope>
    <source>
        <strain evidence="13">TH2012</strain>
    </source>
</reference>
<feature type="domain" description="ABC transmembrane type-1" evidence="11">
    <location>
        <begin position="35"/>
        <end position="300"/>
    </location>
</feature>
<proteinExistence type="inferred from homology"/>
<dbReference type="Gene3D" id="3.40.50.300">
    <property type="entry name" value="P-loop containing nucleotide triphosphate hydrolases"/>
    <property type="match status" value="1"/>
</dbReference>
<dbReference type="EC" id="3.6.3.-" evidence="12"/>
<dbReference type="GO" id="GO:0005524">
    <property type="term" value="F:ATP binding"/>
    <property type="evidence" value="ECO:0007669"/>
    <property type="project" value="UniProtKB-KW"/>
</dbReference>
<evidence type="ECO:0000256" key="3">
    <source>
        <dbReference type="ARBA" id="ARBA00022448"/>
    </source>
</evidence>
<keyword evidence="12" id="KW-0378">Hydrolase</keyword>
<feature type="transmembrane region" description="Helical" evidence="9">
    <location>
        <begin position="160"/>
        <end position="176"/>
    </location>
</feature>
<keyword evidence="7 9" id="KW-1133">Transmembrane helix</keyword>
<keyword evidence="3" id="KW-0813">Transport</keyword>
<keyword evidence="4 9" id="KW-0812">Transmembrane</keyword>
<evidence type="ECO:0000256" key="8">
    <source>
        <dbReference type="ARBA" id="ARBA00023136"/>
    </source>
</evidence>
<dbReference type="Proteomes" id="UP000278437">
    <property type="component" value="Chromosome"/>
</dbReference>
<evidence type="ECO:0000259" key="11">
    <source>
        <dbReference type="PROSITE" id="PS50929"/>
    </source>
</evidence>
<dbReference type="InterPro" id="IPR027417">
    <property type="entry name" value="P-loop_NTPase"/>
</dbReference>
<dbReference type="PROSITE" id="PS50929">
    <property type="entry name" value="ABC_TM1F"/>
    <property type="match status" value="1"/>
</dbReference>
<dbReference type="CDD" id="cd07346">
    <property type="entry name" value="ABC_6TM_exporters"/>
    <property type="match status" value="1"/>
</dbReference>
<evidence type="ECO:0000313" key="12">
    <source>
        <dbReference type="EMBL" id="AZQ12593.1"/>
    </source>
</evidence>
<dbReference type="RefSeq" id="WP_126168753.1">
    <property type="nucleotide sequence ID" value="NZ_CP020373.1"/>
</dbReference>
<evidence type="ECO:0000256" key="9">
    <source>
        <dbReference type="SAM" id="Phobius"/>
    </source>
</evidence>
<dbReference type="InterPro" id="IPR036640">
    <property type="entry name" value="ABC1_TM_sf"/>
</dbReference>
<dbReference type="PANTHER" id="PTHR42734">
    <property type="entry name" value="METAL TRANSPORT SYSTEM ATP-BINDING PROTEIN TM_0124-RELATED"/>
    <property type="match status" value="1"/>
</dbReference>
<evidence type="ECO:0000256" key="1">
    <source>
        <dbReference type="ARBA" id="ARBA00004651"/>
    </source>
</evidence>
<feature type="domain" description="ABC transporter" evidence="10">
    <location>
        <begin position="326"/>
        <end position="517"/>
    </location>
</feature>
<evidence type="ECO:0000256" key="2">
    <source>
        <dbReference type="ARBA" id="ARBA00005417"/>
    </source>
</evidence>
<protein>
    <submittedName>
        <fullName evidence="12">Lipid A export ATP-binding/permease protein MsbA</fullName>
        <ecNumber evidence="12">3.6.3.-</ecNumber>
    </submittedName>
</protein>
<evidence type="ECO:0000313" key="13">
    <source>
        <dbReference type="Proteomes" id="UP000278437"/>
    </source>
</evidence>